<reference evidence="7" key="1">
    <citation type="submission" date="2024-07" db="EMBL/GenBank/DDBJ databases">
        <title>Two chromosome-level genome assemblies of Korean endemic species Abeliophyllum distichum and Forsythia ovata (Oleaceae).</title>
        <authorList>
            <person name="Jang H."/>
        </authorList>
    </citation>
    <scope>NUCLEOTIDE SEQUENCE [LARGE SCALE GENOMIC DNA]</scope>
</reference>
<dbReference type="PANTHER" id="PTHR46031">
    <property type="match status" value="1"/>
</dbReference>
<feature type="domain" description="DRBM" evidence="5">
    <location>
        <begin position="105"/>
        <end position="172"/>
    </location>
</feature>
<dbReference type="FunFam" id="3.30.160.20:FF:000071">
    <property type="entry name" value="Double-stranded RNA-binding protein 4"/>
    <property type="match status" value="1"/>
</dbReference>
<keyword evidence="1" id="KW-0677">Repeat</keyword>
<dbReference type="Gene3D" id="3.30.160.20">
    <property type="match status" value="2"/>
</dbReference>
<dbReference type="AlphaFoldDB" id="A0ABD1P582"/>
<evidence type="ECO:0000256" key="1">
    <source>
        <dbReference type="ARBA" id="ARBA00022737"/>
    </source>
</evidence>
<evidence type="ECO:0000256" key="2">
    <source>
        <dbReference type="ARBA" id="ARBA00022884"/>
    </source>
</evidence>
<dbReference type="Proteomes" id="UP001604277">
    <property type="component" value="Unassembled WGS sequence"/>
</dbReference>
<dbReference type="Pfam" id="PF00035">
    <property type="entry name" value="dsrm"/>
    <property type="match status" value="2"/>
</dbReference>
<sequence>MGEPENLKAPTPGIAEEVSYKNRLQQFTQRASIPLPVYKTFCEAQHPPSFRSRVWVNGTCFTSNTCPCKKMAEQEVAKLALADVIRKVKDEGSSLIREGTVTTVLCKSIMNEYAVKMNMERPTYDTVQPKGLLPVFVSSLVFNGVTFTGDTATNKKEAENFAARSAILSILGSESGTTMSEIVRSKFRLFDEFKSRKDSSMVDDSSMPIGVNPGEKLVSLNKRKEVEVNGDTVNDTFASLDPTLENPSVVQGAHLPLHEFRKPRLEPLLEATAPPIVFVPPALELSLPSSTSGKKKNRKKKKAKKKMLVDSQ</sequence>
<dbReference type="PANTHER" id="PTHR46031:SF37">
    <property type="entry name" value="DRBM DOMAIN-CONTAINING PROTEIN"/>
    <property type="match status" value="1"/>
</dbReference>
<evidence type="ECO:0000313" key="6">
    <source>
        <dbReference type="EMBL" id="KAL2459031.1"/>
    </source>
</evidence>
<dbReference type="SMART" id="SM00358">
    <property type="entry name" value="DSRM"/>
    <property type="match status" value="2"/>
</dbReference>
<gene>
    <name evidence="6" type="ORF">Fot_55317</name>
</gene>
<proteinExistence type="predicted"/>
<dbReference type="PROSITE" id="PS50137">
    <property type="entry name" value="DS_RBD"/>
    <property type="match status" value="2"/>
</dbReference>
<organism evidence="6 7">
    <name type="scientific">Forsythia ovata</name>
    <dbReference type="NCBI Taxonomy" id="205694"/>
    <lineage>
        <taxon>Eukaryota</taxon>
        <taxon>Viridiplantae</taxon>
        <taxon>Streptophyta</taxon>
        <taxon>Embryophyta</taxon>
        <taxon>Tracheophyta</taxon>
        <taxon>Spermatophyta</taxon>
        <taxon>Magnoliopsida</taxon>
        <taxon>eudicotyledons</taxon>
        <taxon>Gunneridae</taxon>
        <taxon>Pentapetalae</taxon>
        <taxon>asterids</taxon>
        <taxon>lamiids</taxon>
        <taxon>Lamiales</taxon>
        <taxon>Oleaceae</taxon>
        <taxon>Forsythieae</taxon>
        <taxon>Forsythia</taxon>
    </lineage>
</organism>
<comment type="caution">
    <text evidence="6">The sequence shown here is derived from an EMBL/GenBank/DDBJ whole genome shotgun (WGS) entry which is preliminary data.</text>
</comment>
<feature type="compositionally biased region" description="Basic residues" evidence="4">
    <location>
        <begin position="293"/>
        <end position="306"/>
    </location>
</feature>
<feature type="region of interest" description="Disordered" evidence="4">
    <location>
        <begin position="284"/>
        <end position="312"/>
    </location>
</feature>
<keyword evidence="7" id="KW-1185">Reference proteome</keyword>
<dbReference type="SUPFAM" id="SSF54768">
    <property type="entry name" value="dsRNA-binding domain-like"/>
    <property type="match status" value="2"/>
</dbReference>
<accession>A0ABD1P582</accession>
<keyword evidence="2 3" id="KW-0694">RNA-binding</keyword>
<evidence type="ECO:0000259" key="5">
    <source>
        <dbReference type="PROSITE" id="PS50137"/>
    </source>
</evidence>
<dbReference type="GO" id="GO:0003723">
    <property type="term" value="F:RNA binding"/>
    <property type="evidence" value="ECO:0007669"/>
    <property type="project" value="UniProtKB-UniRule"/>
</dbReference>
<evidence type="ECO:0000313" key="7">
    <source>
        <dbReference type="Proteomes" id="UP001604277"/>
    </source>
</evidence>
<dbReference type="EMBL" id="JBFOLJ010000025">
    <property type="protein sequence ID" value="KAL2459031.1"/>
    <property type="molecule type" value="Genomic_DNA"/>
</dbReference>
<evidence type="ECO:0000256" key="3">
    <source>
        <dbReference type="PROSITE-ProRule" id="PRU00266"/>
    </source>
</evidence>
<protein>
    <submittedName>
        <fullName evidence="6">Double-stranded RNA-binding protein 4</fullName>
    </submittedName>
</protein>
<dbReference type="InterPro" id="IPR014720">
    <property type="entry name" value="dsRBD_dom"/>
</dbReference>
<feature type="domain" description="DRBM" evidence="5">
    <location>
        <begin position="19"/>
        <end position="86"/>
    </location>
</feature>
<name>A0ABD1P582_9LAMI</name>
<evidence type="ECO:0000256" key="4">
    <source>
        <dbReference type="SAM" id="MobiDB-lite"/>
    </source>
</evidence>